<keyword evidence="6 12" id="KW-1133">Transmembrane helix</keyword>
<evidence type="ECO:0000256" key="14">
    <source>
        <dbReference type="SAM" id="Coils"/>
    </source>
</evidence>
<evidence type="ECO:0000256" key="8">
    <source>
        <dbReference type="ARBA" id="ARBA00023136"/>
    </source>
</evidence>
<dbReference type="EMBL" id="PXXO01000004">
    <property type="protein sequence ID" value="PSJ06302.1"/>
    <property type="molecule type" value="Genomic_DNA"/>
</dbReference>
<evidence type="ECO:0000256" key="1">
    <source>
        <dbReference type="ARBA" id="ARBA00005513"/>
    </source>
</evidence>
<feature type="transmembrane region" description="Helical" evidence="12">
    <location>
        <begin position="22"/>
        <end position="43"/>
    </location>
</feature>
<evidence type="ECO:0000256" key="7">
    <source>
        <dbReference type="ARBA" id="ARBA00023065"/>
    </source>
</evidence>
<evidence type="ECO:0000256" key="12">
    <source>
        <dbReference type="HAMAP-Rule" id="MF_01399"/>
    </source>
</evidence>
<gene>
    <name evidence="12" type="primary">atpF2</name>
    <name evidence="12" type="synonym">atpG</name>
    <name evidence="15" type="ORF">C7K55_05085</name>
</gene>
<comment type="function">
    <text evidence="12">Component of the F(0) channel, it forms part of the peripheral stalk, linking F(1) to F(0). The b'-subunit is a diverged and duplicated form of b found in plants and photosynthetic bacteria.</text>
</comment>
<evidence type="ECO:0000256" key="3">
    <source>
        <dbReference type="ARBA" id="ARBA00022547"/>
    </source>
</evidence>
<sequence length="156" mass="17402">MTSWLLLAEAGVPEGGLFDLDATLPLMAVQVVLLTFILNSLFFRPVGRAVEERESFISTSRADAKQKLAQAERLEADLKEQLKDARQQSQKLILEAEQEMDRLYRDALAAATADANASREQARREIDSQRDQAMDRLNKDADQLGDLIVTRLLAAS</sequence>
<proteinExistence type="inferred from homology"/>
<evidence type="ECO:0000313" key="15">
    <source>
        <dbReference type="EMBL" id="PSJ06302.1"/>
    </source>
</evidence>
<keyword evidence="12" id="KW-0793">Thylakoid</keyword>
<keyword evidence="14" id="KW-0175">Coiled coil</keyword>
<keyword evidence="3 12" id="KW-0138">CF(0)</keyword>
<comment type="function">
    <text evidence="10 12">F(1)F(0) ATP synthase produces ATP from ADP in the presence of a proton or sodium gradient. F-type ATPases consist of two structural domains, F(1) containing the extramembraneous catalytic core and F(0) containing the membrane proton channel, linked together by a central stalk and a peripheral stalk. During catalysis, ATP synthesis in the catalytic domain of F(1) is coupled via a rotary mechanism of the central stalk subunits to proton translocation.</text>
</comment>
<evidence type="ECO:0000256" key="13">
    <source>
        <dbReference type="RuleBase" id="RU003848"/>
    </source>
</evidence>
<dbReference type="PANTHER" id="PTHR33445">
    <property type="entry name" value="ATP SYNTHASE SUBUNIT B', CHLOROPLASTIC"/>
    <property type="match status" value="1"/>
</dbReference>
<comment type="similarity">
    <text evidence="1 12 13">Belongs to the ATPase B chain family.</text>
</comment>
<feature type="coiled-coil region" evidence="14">
    <location>
        <begin position="61"/>
        <end position="132"/>
    </location>
</feature>
<dbReference type="GO" id="GO:0012505">
    <property type="term" value="C:endomembrane system"/>
    <property type="evidence" value="ECO:0007669"/>
    <property type="project" value="UniProtKB-SubCell"/>
</dbReference>
<evidence type="ECO:0000313" key="16">
    <source>
        <dbReference type="Proteomes" id="UP000243002"/>
    </source>
</evidence>
<dbReference type="RefSeq" id="WP_106502336.1">
    <property type="nucleotide sequence ID" value="NZ_PXXO01000004.1"/>
</dbReference>
<evidence type="ECO:0000256" key="10">
    <source>
        <dbReference type="ARBA" id="ARBA00025198"/>
    </source>
</evidence>
<dbReference type="InterPro" id="IPR050059">
    <property type="entry name" value="ATP_synthase_B_chain"/>
</dbReference>
<comment type="caution">
    <text evidence="15">The sequence shown here is derived from an EMBL/GenBank/DDBJ whole genome shotgun (WGS) entry which is preliminary data.</text>
</comment>
<dbReference type="InterPro" id="IPR028987">
    <property type="entry name" value="ATP_synth_B-like_membr_sf"/>
</dbReference>
<keyword evidence="5 12" id="KW-0375">Hydrogen ion transport</keyword>
<dbReference type="GO" id="GO:0031676">
    <property type="term" value="C:plasma membrane-derived thylakoid membrane"/>
    <property type="evidence" value="ECO:0007669"/>
    <property type="project" value="UniProtKB-SubCell"/>
</dbReference>
<dbReference type="SUPFAM" id="SSF81573">
    <property type="entry name" value="F1F0 ATP synthase subunit B, membrane domain"/>
    <property type="match status" value="1"/>
</dbReference>
<organism evidence="15 16">
    <name type="scientific">Cyanobium usitatum str. Tous</name>
    <dbReference type="NCBI Taxonomy" id="2116684"/>
    <lineage>
        <taxon>Bacteria</taxon>
        <taxon>Bacillati</taxon>
        <taxon>Cyanobacteriota</taxon>
        <taxon>Cyanophyceae</taxon>
        <taxon>Synechococcales</taxon>
        <taxon>Prochlorococcaceae</taxon>
        <taxon>Cyanobium</taxon>
    </lineage>
</organism>
<keyword evidence="16" id="KW-1185">Reference proteome</keyword>
<evidence type="ECO:0000256" key="5">
    <source>
        <dbReference type="ARBA" id="ARBA00022781"/>
    </source>
</evidence>
<dbReference type="Proteomes" id="UP000243002">
    <property type="component" value="Unassembled WGS sequence"/>
</dbReference>
<dbReference type="GO" id="GO:0046933">
    <property type="term" value="F:proton-transporting ATP synthase activity, rotational mechanism"/>
    <property type="evidence" value="ECO:0007669"/>
    <property type="project" value="UniProtKB-UniRule"/>
</dbReference>
<keyword evidence="4 12" id="KW-0812">Transmembrane</keyword>
<dbReference type="HAMAP" id="MF_01398">
    <property type="entry name" value="ATP_synth_b_bprime"/>
    <property type="match status" value="1"/>
</dbReference>
<keyword evidence="7 12" id="KW-0406">Ion transport</keyword>
<name>A0A2P7MYM7_9CYAN</name>
<dbReference type="CDD" id="cd06503">
    <property type="entry name" value="ATP-synt_Fo_b"/>
    <property type="match status" value="1"/>
</dbReference>
<dbReference type="AlphaFoldDB" id="A0A2P7MYM7"/>
<keyword evidence="8 12" id="KW-0472">Membrane</keyword>
<accession>A0A2P7MYM7</accession>
<evidence type="ECO:0000256" key="6">
    <source>
        <dbReference type="ARBA" id="ARBA00022989"/>
    </source>
</evidence>
<evidence type="ECO:0000256" key="2">
    <source>
        <dbReference type="ARBA" id="ARBA00022448"/>
    </source>
</evidence>
<protein>
    <recommendedName>
        <fullName evidence="12">ATP synthase subunit b'</fullName>
    </recommendedName>
    <alternativeName>
        <fullName evidence="12">ATP synthase F(0) sector subunit b'</fullName>
    </alternativeName>
    <alternativeName>
        <fullName evidence="12">ATPase subunit II</fullName>
    </alternativeName>
    <alternativeName>
        <fullName evidence="12">F-type ATPase subunit b'</fullName>
        <shortName evidence="12">F-ATPase subunit b'</shortName>
    </alternativeName>
</protein>
<dbReference type="GO" id="GO:0045259">
    <property type="term" value="C:proton-transporting ATP synthase complex"/>
    <property type="evidence" value="ECO:0007669"/>
    <property type="project" value="UniProtKB-KW"/>
</dbReference>
<comment type="subunit">
    <text evidence="12">F-type ATPases have 2 components, F(1) - the catalytic core - and F(0) - the membrane proton channel. F(1) has five subunits: alpha(3), beta(3), gamma(1), delta(1), epsilon(1). F(0) has four main subunits: a(1), b(1), b'(1) and c(10-14). The alpha and beta chains form an alternating ring which encloses part of the gamma chain. F(1) is attached to F(0) by a central stalk formed by the gamma and epsilon chains, while a peripheral stalk is formed by the delta, b and b' chains.</text>
</comment>
<dbReference type="NCBIfam" id="NF005607">
    <property type="entry name" value="PRK07353.1"/>
    <property type="match status" value="1"/>
</dbReference>
<dbReference type="PANTHER" id="PTHR33445:SF2">
    <property type="entry name" value="ATP SYNTHASE SUBUNIT B', CHLOROPLASTIC"/>
    <property type="match status" value="1"/>
</dbReference>
<keyword evidence="9 12" id="KW-0066">ATP synthesis</keyword>
<dbReference type="GO" id="GO:0046961">
    <property type="term" value="F:proton-transporting ATPase activity, rotational mechanism"/>
    <property type="evidence" value="ECO:0007669"/>
    <property type="project" value="TreeGrafter"/>
</dbReference>
<keyword evidence="2 12" id="KW-0813">Transport</keyword>
<evidence type="ECO:0000256" key="9">
    <source>
        <dbReference type="ARBA" id="ARBA00023310"/>
    </source>
</evidence>
<evidence type="ECO:0000256" key="4">
    <source>
        <dbReference type="ARBA" id="ARBA00022692"/>
    </source>
</evidence>
<comment type="subcellular location">
    <subcellularLocation>
        <location evidence="12">Cellular thylakoid membrane</location>
        <topology evidence="12">Single-pass membrane protein</topology>
    </subcellularLocation>
    <subcellularLocation>
        <location evidence="11">Endomembrane system</location>
        <topology evidence="11">Single-pass membrane protein</topology>
    </subcellularLocation>
</comment>
<reference evidence="15 16" key="1">
    <citation type="journal article" date="2018" name="Environ. Microbiol.">
        <title>Ecological and genomic features of two widespread freshwater picocyanobacteria.</title>
        <authorList>
            <person name="Cabello-Yeves P.J."/>
            <person name="Picazo A."/>
            <person name="Camacho A."/>
            <person name="Callieri C."/>
            <person name="Rosselli R."/>
            <person name="Roda-Garcia J.J."/>
            <person name="Coutinho F.H."/>
            <person name="Rodriguez-Valera F."/>
        </authorList>
    </citation>
    <scope>NUCLEOTIDE SEQUENCE [LARGE SCALE GENOMIC DNA]</scope>
    <source>
        <strain evidence="15 16">Tous</strain>
    </source>
</reference>
<dbReference type="InterPro" id="IPR002146">
    <property type="entry name" value="ATP_synth_b/b'su_bac/chlpt"/>
</dbReference>
<dbReference type="OrthoDB" id="426571at2"/>
<evidence type="ECO:0000256" key="11">
    <source>
        <dbReference type="ARBA" id="ARBA00037847"/>
    </source>
</evidence>
<dbReference type="HAMAP" id="MF_01399">
    <property type="entry name" value="ATP_synth_bprime"/>
    <property type="match status" value="1"/>
</dbReference>
<dbReference type="InterPro" id="IPR034679">
    <property type="entry name" value="ATP_synth_b"/>
</dbReference>
<dbReference type="Pfam" id="PF00430">
    <property type="entry name" value="ATP-synt_B"/>
    <property type="match status" value="1"/>
</dbReference>